<evidence type="ECO:0000259" key="10">
    <source>
        <dbReference type="PROSITE" id="PS50006"/>
    </source>
</evidence>
<feature type="domain" description="FHA" evidence="10">
    <location>
        <begin position="1"/>
        <end position="39"/>
    </location>
</feature>
<dbReference type="GO" id="GO:0016020">
    <property type="term" value="C:membrane"/>
    <property type="evidence" value="ECO:0007669"/>
    <property type="project" value="UniProtKB-SubCell"/>
</dbReference>
<evidence type="ECO:0000256" key="9">
    <source>
        <dbReference type="SAM" id="MobiDB-lite"/>
    </source>
</evidence>
<dbReference type="AlphaFoldDB" id="U2RKS3"/>
<dbReference type="PROSITE" id="PS50893">
    <property type="entry name" value="ABC_TRANSPORTER_2"/>
    <property type="match status" value="1"/>
</dbReference>
<keyword evidence="8" id="KW-0472">Membrane</keyword>
<feature type="region of interest" description="Disordered" evidence="9">
    <location>
        <begin position="336"/>
        <end position="375"/>
    </location>
</feature>
<evidence type="ECO:0000313" key="13">
    <source>
        <dbReference type="Proteomes" id="UP000017052"/>
    </source>
</evidence>
<comment type="caution">
    <text evidence="12">The sequence shown here is derived from an EMBL/GenBank/DDBJ whole genome shotgun (WGS) entry which is preliminary data.</text>
</comment>
<evidence type="ECO:0000256" key="5">
    <source>
        <dbReference type="ARBA" id="ARBA00022741"/>
    </source>
</evidence>
<organism evidence="12 13">
    <name type="scientific">Propionibacterium acidifaciens F0233</name>
    <dbReference type="NCBI Taxonomy" id="553198"/>
    <lineage>
        <taxon>Bacteria</taxon>
        <taxon>Bacillati</taxon>
        <taxon>Actinomycetota</taxon>
        <taxon>Actinomycetes</taxon>
        <taxon>Propionibacteriales</taxon>
        <taxon>Propionibacteriaceae</taxon>
        <taxon>Propionibacterium</taxon>
    </lineage>
</organism>
<evidence type="ECO:0000256" key="6">
    <source>
        <dbReference type="ARBA" id="ARBA00022840"/>
    </source>
</evidence>
<evidence type="ECO:0000256" key="4">
    <source>
        <dbReference type="ARBA" id="ARBA00022692"/>
    </source>
</evidence>
<dbReference type="SUPFAM" id="SSF52540">
    <property type="entry name" value="P-loop containing nucleoside triphosphate hydrolases"/>
    <property type="match status" value="1"/>
</dbReference>
<keyword evidence="4" id="KW-0812">Transmembrane</keyword>
<dbReference type="GO" id="GO:0042626">
    <property type="term" value="F:ATPase-coupled transmembrane transporter activity"/>
    <property type="evidence" value="ECO:0007669"/>
    <property type="project" value="TreeGrafter"/>
</dbReference>
<dbReference type="InterPro" id="IPR027417">
    <property type="entry name" value="P-loop_NTPase"/>
</dbReference>
<dbReference type="GO" id="GO:0005524">
    <property type="term" value="F:ATP binding"/>
    <property type="evidence" value="ECO:0007669"/>
    <property type="project" value="UniProtKB-KW"/>
</dbReference>
<keyword evidence="7" id="KW-1133">Transmembrane helix</keyword>
<dbReference type="SUPFAM" id="SSF49879">
    <property type="entry name" value="SMAD/FHA domain"/>
    <property type="match status" value="1"/>
</dbReference>
<evidence type="ECO:0000256" key="3">
    <source>
        <dbReference type="ARBA" id="ARBA00022553"/>
    </source>
</evidence>
<dbReference type="EMBL" id="ACVN02000282">
    <property type="protein sequence ID" value="ERK51312.1"/>
    <property type="molecule type" value="Genomic_DNA"/>
</dbReference>
<dbReference type="Pfam" id="PF00498">
    <property type="entry name" value="FHA"/>
    <property type="match status" value="1"/>
</dbReference>
<feature type="compositionally biased region" description="Low complexity" evidence="9">
    <location>
        <begin position="353"/>
        <end position="365"/>
    </location>
</feature>
<keyword evidence="13" id="KW-1185">Reference proteome</keyword>
<dbReference type="Gene3D" id="3.40.50.300">
    <property type="entry name" value="P-loop containing nucleotide triphosphate hydrolases"/>
    <property type="match status" value="1"/>
</dbReference>
<dbReference type="PANTHER" id="PTHR48041">
    <property type="entry name" value="ABC TRANSPORTER G FAMILY MEMBER 28"/>
    <property type="match status" value="1"/>
</dbReference>
<dbReference type="InterPro" id="IPR050352">
    <property type="entry name" value="ABCG_transporters"/>
</dbReference>
<evidence type="ECO:0000256" key="8">
    <source>
        <dbReference type="ARBA" id="ARBA00023136"/>
    </source>
</evidence>
<accession>U2RKS3</accession>
<feature type="domain" description="ABC transporter" evidence="11">
    <location>
        <begin position="75"/>
        <end position="312"/>
    </location>
</feature>
<dbReference type="InterPro" id="IPR000253">
    <property type="entry name" value="FHA_dom"/>
</dbReference>
<dbReference type="CDD" id="cd00060">
    <property type="entry name" value="FHA"/>
    <property type="match status" value="1"/>
</dbReference>
<keyword evidence="3" id="KW-0597">Phosphoprotein</keyword>
<dbReference type="InterPro" id="IPR003593">
    <property type="entry name" value="AAA+_ATPase"/>
</dbReference>
<dbReference type="SMART" id="SM00382">
    <property type="entry name" value="AAA"/>
    <property type="match status" value="1"/>
</dbReference>
<name>U2RKS3_9ACTN</name>
<evidence type="ECO:0000259" key="11">
    <source>
        <dbReference type="PROSITE" id="PS50893"/>
    </source>
</evidence>
<dbReference type="GO" id="GO:0016887">
    <property type="term" value="F:ATP hydrolysis activity"/>
    <property type="evidence" value="ECO:0007669"/>
    <property type="project" value="InterPro"/>
</dbReference>
<keyword evidence="6 12" id="KW-0067">ATP-binding</keyword>
<keyword evidence="2" id="KW-0813">Transport</keyword>
<dbReference type="InterPro" id="IPR008984">
    <property type="entry name" value="SMAD_FHA_dom_sf"/>
</dbReference>
<evidence type="ECO:0000256" key="1">
    <source>
        <dbReference type="ARBA" id="ARBA00004141"/>
    </source>
</evidence>
<dbReference type="Pfam" id="PF00005">
    <property type="entry name" value="ABC_tran"/>
    <property type="match status" value="1"/>
</dbReference>
<comment type="subcellular location">
    <subcellularLocation>
        <location evidence="1">Membrane</location>
        <topology evidence="1">Multi-pass membrane protein</topology>
    </subcellularLocation>
</comment>
<evidence type="ECO:0000313" key="12">
    <source>
        <dbReference type="EMBL" id="ERK51312.1"/>
    </source>
</evidence>
<evidence type="ECO:0000256" key="7">
    <source>
        <dbReference type="ARBA" id="ARBA00022989"/>
    </source>
</evidence>
<keyword evidence="5" id="KW-0547">Nucleotide-binding</keyword>
<dbReference type="InterPro" id="IPR003439">
    <property type="entry name" value="ABC_transporter-like_ATP-bd"/>
</dbReference>
<dbReference type="Proteomes" id="UP000017052">
    <property type="component" value="Unassembled WGS sequence"/>
</dbReference>
<evidence type="ECO:0000256" key="2">
    <source>
        <dbReference type="ARBA" id="ARBA00022448"/>
    </source>
</evidence>
<dbReference type="PROSITE" id="PS50006">
    <property type="entry name" value="FHA_DOMAIN"/>
    <property type="match status" value="1"/>
</dbReference>
<proteinExistence type="predicted"/>
<dbReference type="PANTHER" id="PTHR48041:SF139">
    <property type="entry name" value="PROTEIN SCARLET"/>
    <property type="match status" value="1"/>
</dbReference>
<dbReference type="Gene3D" id="2.60.200.20">
    <property type="match status" value="1"/>
</dbReference>
<protein>
    <submittedName>
        <fullName evidence="12">ABC transporter, ATP-binding protein</fullName>
    </submittedName>
</protein>
<gene>
    <name evidence="12" type="ORF">HMPREF0682_0242</name>
</gene>
<sequence>MDDPLVSRHHARLTGGPRQGYRIEGLSGLNGVRINGRPAPGGSVFRDGDRLGIGRTTLVISGGRIVATEPAHTALSADELSFVIKDHGQRETLLDRVSFRVRSGSLVVVIGPSGAGESTLLRAITGSRPATSGRVVYRGIELYENFASLRQRIGVVPQDDVVHRRLTVRRALRYAAQLRLPADYDAQVREHEVDRVIGDLGPTENADTLISRISGGQRKCVSVALEPLTRPEPLLLDEPTSGLDPGMDKSVMELLRTQTDGGRAVLVVTRSTDNLDLCDEVLILAPGGRAAYLGPPRRGARLTAGVLGYFGAECYAEVFQSLSDTPDRHAERYRRLHPGAPAQPPPDARHRPAPAAAARPTRGIPHGWGPRLGPA</sequence>
<reference evidence="12" key="1">
    <citation type="submission" date="2013-08" db="EMBL/GenBank/DDBJ databases">
        <authorList>
            <person name="Durkin A.S."/>
            <person name="Haft D.R."/>
            <person name="McCorrison J."/>
            <person name="Torralba M."/>
            <person name="Gillis M."/>
            <person name="Haft D.H."/>
            <person name="Methe B."/>
            <person name="Sutton G."/>
            <person name="Nelson K.E."/>
        </authorList>
    </citation>
    <scope>NUCLEOTIDE SEQUENCE [LARGE SCALE GENOMIC DNA]</scope>
    <source>
        <strain evidence="12">F0233</strain>
    </source>
</reference>